<dbReference type="PRINTS" id="PR00947">
    <property type="entry name" value="CUTICLE"/>
</dbReference>
<keyword evidence="2" id="KW-0732">Signal</keyword>
<organism evidence="5 6">
    <name type="scientific">Chrysodeixis includens</name>
    <name type="common">Soybean looper</name>
    <name type="synonym">Pseudoplusia includens</name>
    <dbReference type="NCBI Taxonomy" id="689277"/>
    <lineage>
        <taxon>Eukaryota</taxon>
        <taxon>Metazoa</taxon>
        <taxon>Ecdysozoa</taxon>
        <taxon>Arthropoda</taxon>
        <taxon>Hexapoda</taxon>
        <taxon>Insecta</taxon>
        <taxon>Pterygota</taxon>
        <taxon>Neoptera</taxon>
        <taxon>Endopterygota</taxon>
        <taxon>Lepidoptera</taxon>
        <taxon>Glossata</taxon>
        <taxon>Ditrysia</taxon>
        <taxon>Noctuoidea</taxon>
        <taxon>Noctuidae</taxon>
        <taxon>Plusiinae</taxon>
        <taxon>Chrysodeixis</taxon>
    </lineage>
</organism>
<dbReference type="AlphaFoldDB" id="A0A9P0C2C7"/>
<proteinExistence type="predicted"/>
<dbReference type="PANTHER" id="PTHR10380">
    <property type="entry name" value="CUTICLE PROTEIN"/>
    <property type="match status" value="1"/>
</dbReference>
<dbReference type="PANTHER" id="PTHR10380:SF218">
    <property type="entry name" value="ADULT CUTICLE PROTEIN 65AA-RELATED"/>
    <property type="match status" value="1"/>
</dbReference>
<reference evidence="5" key="1">
    <citation type="submission" date="2021-12" db="EMBL/GenBank/DDBJ databases">
        <authorList>
            <person name="King R."/>
        </authorList>
    </citation>
    <scope>NUCLEOTIDE SEQUENCE</scope>
</reference>
<dbReference type="InterPro" id="IPR000618">
    <property type="entry name" value="Insect_cuticle"/>
</dbReference>
<evidence type="ECO:0000313" key="5">
    <source>
        <dbReference type="EMBL" id="CAH0605471.1"/>
    </source>
</evidence>
<evidence type="ECO:0000256" key="1">
    <source>
        <dbReference type="ARBA" id="ARBA00022460"/>
    </source>
</evidence>
<dbReference type="PROSITE" id="PS00233">
    <property type="entry name" value="CHIT_BIND_RR_1"/>
    <property type="match status" value="1"/>
</dbReference>
<dbReference type="GO" id="GO:0008010">
    <property type="term" value="F:structural constituent of chitin-based larval cuticle"/>
    <property type="evidence" value="ECO:0007669"/>
    <property type="project" value="TreeGrafter"/>
</dbReference>
<dbReference type="PROSITE" id="PS51155">
    <property type="entry name" value="CHIT_BIND_RR_2"/>
    <property type="match status" value="1"/>
</dbReference>
<dbReference type="EMBL" id="LR824009">
    <property type="protein sequence ID" value="CAH0605471.1"/>
    <property type="molecule type" value="Genomic_DNA"/>
</dbReference>
<dbReference type="Pfam" id="PF00379">
    <property type="entry name" value="Chitin_bind_4"/>
    <property type="match status" value="1"/>
</dbReference>
<dbReference type="InterPro" id="IPR050468">
    <property type="entry name" value="Cuticle_Struct_Prot"/>
</dbReference>
<feature type="transmembrane region" description="Helical" evidence="4">
    <location>
        <begin position="68"/>
        <end position="85"/>
    </location>
</feature>
<keyword evidence="6" id="KW-1185">Reference proteome</keyword>
<name>A0A9P0C2C7_CHRIL</name>
<evidence type="ECO:0000256" key="3">
    <source>
        <dbReference type="PROSITE-ProRule" id="PRU00497"/>
    </source>
</evidence>
<evidence type="ECO:0000256" key="2">
    <source>
        <dbReference type="ARBA" id="ARBA00022729"/>
    </source>
</evidence>
<gene>
    <name evidence="5" type="ORF">CINC_LOCUS11448</name>
</gene>
<sequence>MSQRTFTLETLVAEDDSKFKCQSASLPCNDAPTSINGGPANTEASVARLPFSNKQSQDNQKNPSKMKSFIVVALFVAAAVAAPAGPDADAQILRYDSDNIGVDGFNYAVETSNGISQQEQGQLKNVGTENEALEVRGQFSYTGPDGVVYSVTYIANENGFQPQGAHLPVAP</sequence>
<keyword evidence="1 3" id="KW-0193">Cuticle</keyword>
<keyword evidence="4" id="KW-0472">Membrane</keyword>
<evidence type="ECO:0000313" key="6">
    <source>
        <dbReference type="Proteomes" id="UP001154114"/>
    </source>
</evidence>
<evidence type="ECO:0000256" key="4">
    <source>
        <dbReference type="SAM" id="Phobius"/>
    </source>
</evidence>
<dbReference type="InterPro" id="IPR031311">
    <property type="entry name" value="CHIT_BIND_RR_consensus"/>
</dbReference>
<keyword evidence="4" id="KW-1133">Transmembrane helix</keyword>
<protein>
    <submittedName>
        <fullName evidence="5">Uncharacterized protein</fullName>
    </submittedName>
</protein>
<keyword evidence="4" id="KW-0812">Transmembrane</keyword>
<accession>A0A9P0C2C7</accession>
<dbReference type="OrthoDB" id="7255276at2759"/>
<dbReference type="Proteomes" id="UP001154114">
    <property type="component" value="Chromosome 6"/>
</dbReference>
<dbReference type="GO" id="GO:0062129">
    <property type="term" value="C:chitin-based extracellular matrix"/>
    <property type="evidence" value="ECO:0007669"/>
    <property type="project" value="TreeGrafter"/>
</dbReference>